<dbReference type="InterPro" id="IPR006016">
    <property type="entry name" value="UspA"/>
</dbReference>
<gene>
    <name evidence="3" type="ordered locus">Tter_2560</name>
</gene>
<dbReference type="Proteomes" id="UP000000323">
    <property type="component" value="Chromosome 2"/>
</dbReference>
<dbReference type="HOGENOM" id="CLU_049301_2_1_0"/>
<dbReference type="EMBL" id="CP001826">
    <property type="protein sequence ID" value="ACZ43449.1"/>
    <property type="molecule type" value="Genomic_DNA"/>
</dbReference>
<protein>
    <submittedName>
        <fullName evidence="3">UspA domain protein</fullName>
    </submittedName>
</protein>
<dbReference type="SUPFAM" id="SSF52402">
    <property type="entry name" value="Adenine nucleotide alpha hydrolases-like"/>
    <property type="match status" value="2"/>
</dbReference>
<dbReference type="KEGG" id="ttr:Tter_2560"/>
<evidence type="ECO:0000259" key="2">
    <source>
        <dbReference type="Pfam" id="PF00582"/>
    </source>
</evidence>
<dbReference type="AlphaFoldDB" id="D1CI78"/>
<dbReference type="RefSeq" id="WP_012876480.1">
    <property type="nucleotide sequence ID" value="NC_013526.1"/>
</dbReference>
<sequence length="345" mass="37763">MRTLLVPLDGSSLAEQALAYAEVLASRLEAKLLLVRIAELDDRREAYLTERDEEAHHAAAEYVGALAEEVSQRGVPARGVVRCGRAAAWILEEARLRQADMIVMTAHGMGCAGSAAYGRVASEVLSRAQVPVLLVPTDPSKSVALLAQKHPRILVPLDGSLAAEEALVVAKALADRLGAELWLSTAYPRQEDVSRRQMVLSRIEALSYLAQLRLHLALEGYRARIEVRPGPPAEVISEVYHHRDAALVVMATHSRIGRDWLPTGSVPSRLIGDGTMPLLLVRPRRFGWTNYLYLPSSDCRLELDGSGRALVWAALRALSQAIPDGEEDARNILRDLERTLLSSEG</sequence>
<dbReference type="CDD" id="cd00293">
    <property type="entry name" value="USP-like"/>
    <property type="match status" value="2"/>
</dbReference>
<dbReference type="STRING" id="525904.Tter_2560"/>
<dbReference type="InterPro" id="IPR006015">
    <property type="entry name" value="Universal_stress_UspA"/>
</dbReference>
<evidence type="ECO:0000256" key="1">
    <source>
        <dbReference type="ARBA" id="ARBA00008791"/>
    </source>
</evidence>
<dbReference type="Pfam" id="PF00582">
    <property type="entry name" value="Usp"/>
    <property type="match status" value="2"/>
</dbReference>
<dbReference type="Gene3D" id="3.40.50.620">
    <property type="entry name" value="HUPs"/>
    <property type="match status" value="1"/>
</dbReference>
<proteinExistence type="inferred from homology"/>
<dbReference type="PANTHER" id="PTHR46268">
    <property type="entry name" value="STRESS RESPONSE PROTEIN NHAX"/>
    <property type="match status" value="1"/>
</dbReference>
<dbReference type="Gene3D" id="3.40.50.12370">
    <property type="match status" value="1"/>
</dbReference>
<dbReference type="OrthoDB" id="9808582at2"/>
<reference evidence="4" key="1">
    <citation type="journal article" date="2010" name="Stand. Genomic Sci.">
        <title>Complete genome sequence of 'Thermobaculum terrenum' type strain (YNP1).</title>
        <authorList>
            <person name="Kiss H."/>
            <person name="Cleland D."/>
            <person name="Lapidus A."/>
            <person name="Lucas S."/>
            <person name="Glavina Del Rio T."/>
            <person name="Nolan M."/>
            <person name="Tice H."/>
            <person name="Han C."/>
            <person name="Goodwin L."/>
            <person name="Pitluck S."/>
            <person name="Liolios K."/>
            <person name="Ivanova N."/>
            <person name="Mavromatis K."/>
            <person name="Ovchinnikova G."/>
            <person name="Pati A."/>
            <person name="Chen A."/>
            <person name="Palaniappan K."/>
            <person name="Land M."/>
            <person name="Hauser L."/>
            <person name="Chang Y."/>
            <person name="Jeffries C."/>
            <person name="Lu M."/>
            <person name="Brettin T."/>
            <person name="Detter J."/>
            <person name="Goker M."/>
            <person name="Tindall B."/>
            <person name="Beck B."/>
            <person name="McDermott T."/>
            <person name="Woyke T."/>
            <person name="Bristow J."/>
            <person name="Eisen J."/>
            <person name="Markowitz V."/>
            <person name="Hugenholtz P."/>
            <person name="Kyrpides N."/>
            <person name="Klenk H."/>
            <person name="Cheng J."/>
        </authorList>
    </citation>
    <scope>NUCLEOTIDE SEQUENCE [LARGE SCALE GENOMIC DNA]</scope>
    <source>
        <strain evidence="4">ATCC BAA-798 / YNP1</strain>
    </source>
</reference>
<organism evidence="3 4">
    <name type="scientific">Thermobaculum terrenum (strain ATCC BAA-798 / CCMEE 7001 / YNP1)</name>
    <dbReference type="NCBI Taxonomy" id="525904"/>
    <lineage>
        <taxon>Bacteria</taxon>
        <taxon>Bacillati</taxon>
        <taxon>Chloroflexota</taxon>
        <taxon>Chloroflexia</taxon>
        <taxon>Candidatus Thermobaculales</taxon>
        <taxon>Candidatus Thermobaculaceae</taxon>
        <taxon>Thermobaculum</taxon>
    </lineage>
</organism>
<dbReference type="eggNOG" id="COG0589">
    <property type="taxonomic scope" value="Bacteria"/>
</dbReference>
<keyword evidence="4" id="KW-1185">Reference proteome</keyword>
<dbReference type="PANTHER" id="PTHR46268:SF6">
    <property type="entry name" value="UNIVERSAL STRESS PROTEIN UP12"/>
    <property type="match status" value="1"/>
</dbReference>
<accession>D1CI78</accession>
<comment type="similarity">
    <text evidence="1">Belongs to the universal stress protein A family.</text>
</comment>
<feature type="domain" description="UspA" evidence="2">
    <location>
        <begin position="152"/>
        <end position="282"/>
    </location>
</feature>
<evidence type="ECO:0000313" key="3">
    <source>
        <dbReference type="EMBL" id="ACZ43449.1"/>
    </source>
</evidence>
<evidence type="ECO:0000313" key="4">
    <source>
        <dbReference type="Proteomes" id="UP000000323"/>
    </source>
</evidence>
<feature type="domain" description="UspA" evidence="2">
    <location>
        <begin position="1"/>
        <end position="136"/>
    </location>
</feature>
<dbReference type="PRINTS" id="PR01438">
    <property type="entry name" value="UNVRSLSTRESS"/>
</dbReference>
<name>D1CI78_THET1</name>
<dbReference type="InterPro" id="IPR014729">
    <property type="entry name" value="Rossmann-like_a/b/a_fold"/>
</dbReference>